<organism evidence="1 2">
    <name type="scientific">Methanobacterium bryantii</name>
    <dbReference type="NCBI Taxonomy" id="2161"/>
    <lineage>
        <taxon>Archaea</taxon>
        <taxon>Methanobacteriati</taxon>
        <taxon>Methanobacteriota</taxon>
        <taxon>Methanomada group</taxon>
        <taxon>Methanobacteria</taxon>
        <taxon>Methanobacteriales</taxon>
        <taxon>Methanobacteriaceae</taxon>
        <taxon>Methanobacterium</taxon>
    </lineage>
</organism>
<dbReference type="AlphaFoldDB" id="A0A2A2H2R9"/>
<evidence type="ECO:0000313" key="1">
    <source>
        <dbReference type="EMBL" id="PAV03689.1"/>
    </source>
</evidence>
<dbReference type="EMBL" id="LMVM01000037">
    <property type="protein sequence ID" value="PAV03689.1"/>
    <property type="molecule type" value="Genomic_DNA"/>
</dbReference>
<dbReference type="OrthoDB" id="375043at2157"/>
<accession>A0A2A2H2R9</accession>
<comment type="caution">
    <text evidence="1">The sequence shown here is derived from an EMBL/GenBank/DDBJ whole genome shotgun (WGS) entry which is preliminary data.</text>
</comment>
<keyword evidence="2" id="KW-1185">Reference proteome</keyword>
<proteinExistence type="predicted"/>
<dbReference type="PROSITE" id="PS51257">
    <property type="entry name" value="PROKAR_LIPOPROTEIN"/>
    <property type="match status" value="1"/>
</dbReference>
<gene>
    <name evidence="1" type="ORF">ASJ80_01610</name>
</gene>
<reference evidence="1 2" key="1">
    <citation type="journal article" date="2017" name="BMC Genomics">
        <title>Genomic analysis of methanogenic archaea reveals a shift towards energy conservation.</title>
        <authorList>
            <person name="Gilmore S.P."/>
            <person name="Henske J.K."/>
            <person name="Sexton J.A."/>
            <person name="Solomon K.V."/>
            <person name="Seppala S."/>
            <person name="Yoo J.I."/>
            <person name="Huyett L.M."/>
            <person name="Pressman A."/>
            <person name="Cogan J.Z."/>
            <person name="Kivenson V."/>
            <person name="Peng X."/>
            <person name="Tan Y."/>
            <person name="Valentine D.L."/>
            <person name="O'Malley M.A."/>
        </authorList>
    </citation>
    <scope>NUCLEOTIDE SEQUENCE [LARGE SCALE GENOMIC DNA]</scope>
    <source>
        <strain evidence="1 2">M.o.H.</strain>
    </source>
</reference>
<evidence type="ECO:0000313" key="2">
    <source>
        <dbReference type="Proteomes" id="UP000217784"/>
    </source>
</evidence>
<sequence length="139" mass="14897">MEAKYLYLLSICFILVIILGTSGCTSSNNVNPQTDILIDGNLNGQWNNAEKTSWLVTGNLKSTSNTDYSQVTVKLTSYNSQNQAVGENTATTSISNGYGSISAVIPVTGQPAYTNMTVVNATQNTASDTDTSKSKKKRK</sequence>
<name>A0A2A2H2R9_METBR</name>
<protein>
    <submittedName>
        <fullName evidence="1">Uncharacterized protein</fullName>
    </submittedName>
</protein>
<dbReference type="RefSeq" id="WP_069583177.1">
    <property type="nucleotide sequence ID" value="NZ_LMVM01000037.1"/>
</dbReference>
<dbReference type="Proteomes" id="UP000217784">
    <property type="component" value="Unassembled WGS sequence"/>
</dbReference>